<dbReference type="AlphaFoldDB" id="A0A8S2DYG7"/>
<dbReference type="GO" id="GO:0030414">
    <property type="term" value="F:peptidase inhibitor activity"/>
    <property type="evidence" value="ECO:0007669"/>
    <property type="project" value="InterPro"/>
</dbReference>
<feature type="region of interest" description="Disordered" evidence="1">
    <location>
        <begin position="1"/>
        <end position="38"/>
    </location>
</feature>
<protein>
    <recommendedName>
        <fullName evidence="5">WAP domain-containing protein</fullName>
    </recommendedName>
</protein>
<evidence type="ECO:0008006" key="5">
    <source>
        <dbReference type="Google" id="ProtNLM"/>
    </source>
</evidence>
<dbReference type="Proteomes" id="UP000682733">
    <property type="component" value="Unassembled WGS sequence"/>
</dbReference>
<organism evidence="2 4">
    <name type="scientific">Didymodactylos carnosus</name>
    <dbReference type="NCBI Taxonomy" id="1234261"/>
    <lineage>
        <taxon>Eukaryota</taxon>
        <taxon>Metazoa</taxon>
        <taxon>Spiralia</taxon>
        <taxon>Gnathifera</taxon>
        <taxon>Rotifera</taxon>
        <taxon>Eurotatoria</taxon>
        <taxon>Bdelloidea</taxon>
        <taxon>Philodinida</taxon>
        <taxon>Philodinidae</taxon>
        <taxon>Didymodactylos</taxon>
    </lineage>
</organism>
<proteinExistence type="predicted"/>
<comment type="caution">
    <text evidence="2">The sequence shown here is derived from an EMBL/GenBank/DDBJ whole genome shotgun (WGS) entry which is preliminary data.</text>
</comment>
<dbReference type="EMBL" id="CAJNOK010007392">
    <property type="protein sequence ID" value="CAF1033036.1"/>
    <property type="molecule type" value="Genomic_DNA"/>
</dbReference>
<dbReference type="SUPFAM" id="SSF57256">
    <property type="entry name" value="Elafin-like"/>
    <property type="match status" value="1"/>
</dbReference>
<dbReference type="Proteomes" id="UP000677228">
    <property type="component" value="Unassembled WGS sequence"/>
</dbReference>
<evidence type="ECO:0000313" key="4">
    <source>
        <dbReference type="Proteomes" id="UP000677228"/>
    </source>
</evidence>
<evidence type="ECO:0000313" key="3">
    <source>
        <dbReference type="EMBL" id="CAF3801297.1"/>
    </source>
</evidence>
<feature type="compositionally biased region" description="Acidic residues" evidence="1">
    <location>
        <begin position="1"/>
        <end position="36"/>
    </location>
</feature>
<dbReference type="InterPro" id="IPR036645">
    <property type="entry name" value="Elafin-like_sf"/>
</dbReference>
<gene>
    <name evidence="2" type="ORF">OVA965_LOCUS16090</name>
    <name evidence="3" type="ORF">TMI583_LOCUS16099</name>
</gene>
<evidence type="ECO:0000313" key="2">
    <source>
        <dbReference type="EMBL" id="CAF1033036.1"/>
    </source>
</evidence>
<dbReference type="EMBL" id="CAJOBA010007403">
    <property type="protein sequence ID" value="CAF3801297.1"/>
    <property type="molecule type" value="Genomic_DNA"/>
</dbReference>
<name>A0A8S2DYG7_9BILA</name>
<accession>A0A8S2DYG7</accession>
<evidence type="ECO:0000256" key="1">
    <source>
        <dbReference type="SAM" id="MobiDB-lite"/>
    </source>
</evidence>
<sequence>MSSEADDCEYENNDDEDNDNNISTDEDEDAASDNDENVERVQSIKTIFSVTRIKDKINPDLANSYFKVKINDTMKFLHKQSAVWLLTDKNDRLPTDRLSLVMENSNCAKTEKDAHHYARPLSLKDALLFCVLFMWAILHVHGDKYERICPGFGFIIPNGPCNDTCVNDTDCVKYLKCCYSPAVTPCGYHYHECKKSCTAKCCPNVCGSLICVEPAK</sequence>
<dbReference type="GO" id="GO:0005576">
    <property type="term" value="C:extracellular region"/>
    <property type="evidence" value="ECO:0007669"/>
    <property type="project" value="InterPro"/>
</dbReference>
<reference evidence="2" key="1">
    <citation type="submission" date="2021-02" db="EMBL/GenBank/DDBJ databases">
        <authorList>
            <person name="Nowell W R."/>
        </authorList>
    </citation>
    <scope>NUCLEOTIDE SEQUENCE</scope>
</reference>